<feature type="region of interest" description="Disordered" evidence="1">
    <location>
        <begin position="29"/>
        <end position="73"/>
    </location>
</feature>
<evidence type="ECO:0000313" key="3">
    <source>
        <dbReference type="Proteomes" id="UP000822688"/>
    </source>
</evidence>
<comment type="caution">
    <text evidence="2">The sequence shown here is derived from an EMBL/GenBank/DDBJ whole genome shotgun (WGS) entry which is preliminary data.</text>
</comment>
<accession>A0A8T0IDV5</accession>
<evidence type="ECO:0000313" key="2">
    <source>
        <dbReference type="EMBL" id="KAG0581077.1"/>
    </source>
</evidence>
<reference evidence="2" key="1">
    <citation type="submission" date="2020-06" db="EMBL/GenBank/DDBJ databases">
        <title>WGS assembly of Ceratodon purpureus strain R40.</title>
        <authorList>
            <person name="Carey S.B."/>
            <person name="Jenkins J."/>
            <person name="Shu S."/>
            <person name="Lovell J.T."/>
            <person name="Sreedasyam A."/>
            <person name="Maumus F."/>
            <person name="Tiley G.P."/>
            <person name="Fernandez-Pozo N."/>
            <person name="Barry K."/>
            <person name="Chen C."/>
            <person name="Wang M."/>
            <person name="Lipzen A."/>
            <person name="Daum C."/>
            <person name="Saski C.A."/>
            <person name="Payton A.C."/>
            <person name="Mcbreen J.C."/>
            <person name="Conrad R.E."/>
            <person name="Kollar L.M."/>
            <person name="Olsson S."/>
            <person name="Huttunen S."/>
            <person name="Landis J.B."/>
            <person name="Wickett N.J."/>
            <person name="Johnson M.G."/>
            <person name="Rensing S.A."/>
            <person name="Grimwood J."/>
            <person name="Schmutz J."/>
            <person name="Mcdaniel S.F."/>
        </authorList>
    </citation>
    <scope>NUCLEOTIDE SEQUENCE</scope>
    <source>
        <strain evidence="2">R40</strain>
    </source>
</reference>
<dbReference type="Proteomes" id="UP000822688">
    <property type="component" value="Chromosome 4"/>
</dbReference>
<organism evidence="2 3">
    <name type="scientific">Ceratodon purpureus</name>
    <name type="common">Fire moss</name>
    <name type="synonym">Dicranum purpureum</name>
    <dbReference type="NCBI Taxonomy" id="3225"/>
    <lineage>
        <taxon>Eukaryota</taxon>
        <taxon>Viridiplantae</taxon>
        <taxon>Streptophyta</taxon>
        <taxon>Embryophyta</taxon>
        <taxon>Bryophyta</taxon>
        <taxon>Bryophytina</taxon>
        <taxon>Bryopsida</taxon>
        <taxon>Dicranidae</taxon>
        <taxon>Pseudoditrichales</taxon>
        <taxon>Ditrichaceae</taxon>
        <taxon>Ceratodon</taxon>
    </lineage>
</organism>
<proteinExistence type="predicted"/>
<sequence length="121" mass="13834">MRQLAFATEPDFTLPKQFASHRSQESCIEFQTSSQASRERHQLQLTSHHGQLQVEGISEPSGEEDSRPSLGPFCKHERTRSAWSSRPVLRYLARLQVMVPPSLSRLNQRNHLFTSCIDSLT</sequence>
<evidence type="ECO:0000256" key="1">
    <source>
        <dbReference type="SAM" id="MobiDB-lite"/>
    </source>
</evidence>
<dbReference type="EMBL" id="CM026424">
    <property type="protein sequence ID" value="KAG0581077.1"/>
    <property type="molecule type" value="Genomic_DNA"/>
</dbReference>
<protein>
    <submittedName>
        <fullName evidence="2">Uncharacterized protein</fullName>
    </submittedName>
</protein>
<gene>
    <name evidence="2" type="ORF">KC19_4G223000</name>
</gene>
<name>A0A8T0IDV5_CERPU</name>
<dbReference type="AlphaFoldDB" id="A0A8T0IDV5"/>
<keyword evidence="3" id="KW-1185">Reference proteome</keyword>